<organism evidence="4 5">
    <name type="scientific">Prevotella multiformis DSM 16608</name>
    <dbReference type="NCBI Taxonomy" id="888743"/>
    <lineage>
        <taxon>Bacteria</taxon>
        <taxon>Pseudomonadati</taxon>
        <taxon>Bacteroidota</taxon>
        <taxon>Bacteroidia</taxon>
        <taxon>Bacteroidales</taxon>
        <taxon>Prevotellaceae</taxon>
        <taxon>Prevotella</taxon>
    </lineage>
</organism>
<evidence type="ECO:0000256" key="3">
    <source>
        <dbReference type="SAM" id="SignalP"/>
    </source>
</evidence>
<dbReference type="Pfam" id="PF10282">
    <property type="entry name" value="Lactonase"/>
    <property type="match status" value="1"/>
</dbReference>
<dbReference type="STRING" id="888743.HMPREF9141_0070"/>
<dbReference type="InterPro" id="IPR015943">
    <property type="entry name" value="WD40/YVTN_repeat-like_dom_sf"/>
</dbReference>
<dbReference type="InterPro" id="IPR019405">
    <property type="entry name" value="Lactonase_7-beta_prop"/>
</dbReference>
<dbReference type="Proteomes" id="UP000005697">
    <property type="component" value="Unassembled WGS sequence"/>
</dbReference>
<dbReference type="InterPro" id="IPR050282">
    <property type="entry name" value="Cycloisomerase_2"/>
</dbReference>
<reference evidence="4 5" key="1">
    <citation type="submission" date="2011-01" db="EMBL/GenBank/DDBJ databases">
        <authorList>
            <person name="Muzny D."/>
            <person name="Qin X."/>
            <person name="Deng J."/>
            <person name="Jiang H."/>
            <person name="Liu Y."/>
            <person name="Qu J."/>
            <person name="Song X.-Z."/>
            <person name="Zhang L."/>
            <person name="Thornton R."/>
            <person name="Coyle M."/>
            <person name="Francisco L."/>
            <person name="Jackson L."/>
            <person name="Javaid M."/>
            <person name="Korchina V."/>
            <person name="Kovar C."/>
            <person name="Mata R."/>
            <person name="Mathew T."/>
            <person name="Ngo R."/>
            <person name="Nguyen L."/>
            <person name="Nguyen N."/>
            <person name="Okwuonu G."/>
            <person name="Ongeri F."/>
            <person name="Pham C."/>
            <person name="Simmons D."/>
            <person name="Wilczek-Boney K."/>
            <person name="Hale W."/>
            <person name="Jakkamsetti A."/>
            <person name="Pham P."/>
            <person name="Ruth R."/>
            <person name="San Lucas F."/>
            <person name="Warren J."/>
            <person name="Zhang J."/>
            <person name="Zhao Z."/>
            <person name="Zhou C."/>
            <person name="Zhu D."/>
            <person name="Lee S."/>
            <person name="Bess C."/>
            <person name="Blankenburg K."/>
            <person name="Forbes L."/>
            <person name="Fu Q."/>
            <person name="Gubbala S."/>
            <person name="Hirani K."/>
            <person name="Jayaseelan J.C."/>
            <person name="Lara F."/>
            <person name="Munidasa M."/>
            <person name="Palculict T."/>
            <person name="Patil S."/>
            <person name="Pu L.-L."/>
            <person name="Saada N."/>
            <person name="Tang L."/>
            <person name="Weissenberger G."/>
            <person name="Zhu Y."/>
            <person name="Hemphill L."/>
            <person name="Shang Y."/>
            <person name="Youmans B."/>
            <person name="Ayvaz T."/>
            <person name="Ross M."/>
            <person name="Santibanez J."/>
            <person name="Aqrawi P."/>
            <person name="Gross S."/>
            <person name="Joshi V."/>
            <person name="Fowler G."/>
            <person name="Nazareth L."/>
            <person name="Reid J."/>
            <person name="Worley K."/>
            <person name="Petrosino J."/>
            <person name="Highlander S."/>
            <person name="Gibbs R."/>
        </authorList>
    </citation>
    <scope>NUCLEOTIDE SEQUENCE [LARGE SCALE GENOMIC DNA]</scope>
    <source>
        <strain evidence="4 5">DSM 16608</strain>
    </source>
</reference>
<dbReference type="RefSeq" id="WP_007367612.1">
    <property type="nucleotide sequence ID" value="NZ_GL872283.1"/>
</dbReference>
<protein>
    <recommendedName>
        <fullName evidence="6">6-phosphogluconolactonase</fullName>
    </recommendedName>
</protein>
<dbReference type="Gene3D" id="2.130.10.10">
    <property type="entry name" value="YVTN repeat-like/Quinoprotein amine dehydrogenase"/>
    <property type="match status" value="1"/>
</dbReference>
<proteinExistence type="inferred from homology"/>
<gene>
    <name evidence="4" type="ORF">HMPREF9141_0070</name>
</gene>
<dbReference type="PANTHER" id="PTHR30344:SF1">
    <property type="entry name" value="6-PHOSPHOGLUCONOLACTONASE"/>
    <property type="match status" value="1"/>
</dbReference>
<sequence length="365" mass="39475">MKAKTLVLGMIATALPTFSMAGNDLDMVVGTYTGTGSEGLYSFSFNQTTGVAALRSTLEVKNPSYLAFARDGRHLYAVSENNDATATLNSIAFDPVTGNMSFMNSQLTHGKDPCYVATDGKVALTANYSGGSLSVFPVLRNGTLGKMTKQFAGYKGGPDRTRQNVPHIHCVRFAPDGFVLATDFSADQILTFRYDKAKGTLSPYGIATHVKRGSGPRHLVFSPDGRHAYLMSELSGYITVFDYAKGELKATQTILADDAHARGGADIHVSPDGRFVYASTRLKAEGITLFRVEAGGKLVRIGKCRTGSHPRSFTITPNGKYLLVACRDADKIQVFSRDKSTGQLRDTRQDIQLPRPVCIQFCPAS</sequence>
<dbReference type="eggNOG" id="COG2706">
    <property type="taxonomic scope" value="Bacteria"/>
</dbReference>
<keyword evidence="2" id="KW-0119">Carbohydrate metabolism</keyword>
<dbReference type="HOGENOM" id="CLU_038716_5_1_10"/>
<dbReference type="GO" id="GO:0005829">
    <property type="term" value="C:cytosol"/>
    <property type="evidence" value="ECO:0007669"/>
    <property type="project" value="TreeGrafter"/>
</dbReference>
<accession>F0F3A4</accession>
<feature type="chain" id="PRO_5003247110" description="6-phosphogluconolactonase" evidence="3">
    <location>
        <begin position="22"/>
        <end position="365"/>
    </location>
</feature>
<evidence type="ECO:0000256" key="1">
    <source>
        <dbReference type="ARBA" id="ARBA00005564"/>
    </source>
</evidence>
<dbReference type="GO" id="GO:0017057">
    <property type="term" value="F:6-phosphogluconolactonase activity"/>
    <property type="evidence" value="ECO:0007669"/>
    <property type="project" value="TreeGrafter"/>
</dbReference>
<dbReference type="PANTHER" id="PTHR30344">
    <property type="entry name" value="6-PHOSPHOGLUCONOLACTONASE-RELATED"/>
    <property type="match status" value="1"/>
</dbReference>
<evidence type="ECO:0000313" key="4">
    <source>
        <dbReference type="EMBL" id="EGC21320.1"/>
    </source>
</evidence>
<dbReference type="InterPro" id="IPR011048">
    <property type="entry name" value="Haem_d1_sf"/>
</dbReference>
<keyword evidence="5" id="KW-1185">Reference proteome</keyword>
<keyword evidence="2" id="KW-0313">Glucose metabolism</keyword>
<dbReference type="GO" id="GO:0006006">
    <property type="term" value="P:glucose metabolic process"/>
    <property type="evidence" value="ECO:0007669"/>
    <property type="project" value="UniProtKB-KW"/>
</dbReference>
<evidence type="ECO:0000313" key="5">
    <source>
        <dbReference type="Proteomes" id="UP000005697"/>
    </source>
</evidence>
<name>F0F3A4_9BACT</name>
<evidence type="ECO:0008006" key="6">
    <source>
        <dbReference type="Google" id="ProtNLM"/>
    </source>
</evidence>
<dbReference type="FunFam" id="2.130.10.10:FF:000306">
    <property type="entry name" value="3-carboxymuconate cyclase"/>
    <property type="match status" value="1"/>
</dbReference>
<comment type="caution">
    <text evidence="4">The sequence shown here is derived from an EMBL/GenBank/DDBJ whole genome shotgun (WGS) entry which is preliminary data.</text>
</comment>
<dbReference type="SUPFAM" id="SSF51004">
    <property type="entry name" value="C-terminal (heme d1) domain of cytochrome cd1-nitrite reductase"/>
    <property type="match status" value="1"/>
</dbReference>
<dbReference type="OrthoDB" id="9790815at2"/>
<feature type="signal peptide" evidence="3">
    <location>
        <begin position="1"/>
        <end position="21"/>
    </location>
</feature>
<evidence type="ECO:0000256" key="2">
    <source>
        <dbReference type="ARBA" id="ARBA00022526"/>
    </source>
</evidence>
<comment type="similarity">
    <text evidence="1">Belongs to the cycloisomerase 2 family.</text>
</comment>
<dbReference type="AlphaFoldDB" id="F0F3A4"/>
<dbReference type="EMBL" id="AEWX01000001">
    <property type="protein sequence ID" value="EGC21320.1"/>
    <property type="molecule type" value="Genomic_DNA"/>
</dbReference>
<keyword evidence="3" id="KW-0732">Signal</keyword>